<gene>
    <name evidence="1" type="ORF">BFW87_27910</name>
</gene>
<dbReference type="EMBL" id="MSDF01000054">
    <property type="protein sequence ID" value="OPA85260.1"/>
    <property type="molecule type" value="Genomic_DNA"/>
</dbReference>
<dbReference type="OrthoDB" id="6908345at2"/>
<dbReference type="Proteomes" id="UP000190965">
    <property type="component" value="Unassembled WGS sequence"/>
</dbReference>
<organism evidence="1 2">
    <name type="scientific">Pseudomonas fluorescens</name>
    <dbReference type="NCBI Taxonomy" id="294"/>
    <lineage>
        <taxon>Bacteria</taxon>
        <taxon>Pseudomonadati</taxon>
        <taxon>Pseudomonadota</taxon>
        <taxon>Gammaproteobacteria</taxon>
        <taxon>Pseudomonadales</taxon>
        <taxon>Pseudomonadaceae</taxon>
        <taxon>Pseudomonas</taxon>
    </lineage>
</organism>
<comment type="caution">
    <text evidence="1">The sequence shown here is derived from an EMBL/GenBank/DDBJ whole genome shotgun (WGS) entry which is preliminary data.</text>
</comment>
<proteinExistence type="predicted"/>
<reference evidence="1 2" key="1">
    <citation type="submission" date="2016-12" db="EMBL/GenBank/DDBJ databases">
        <title>Draft genome sequences of seven strains of Pseudomonas fluorescens that produce 4-formylaminooxyvinylglycine.</title>
        <authorList>
            <person name="Okrent R.A."/>
            <person name="Manning V.A."/>
            <person name="Trippe K.M."/>
        </authorList>
    </citation>
    <scope>NUCLEOTIDE SEQUENCE [LARGE SCALE GENOMIC DNA]</scope>
    <source>
        <strain evidence="1 2">P5A</strain>
    </source>
</reference>
<name>A0A1T2XZL9_PSEFL</name>
<protein>
    <submittedName>
        <fullName evidence="1">Uncharacterized protein</fullName>
    </submittedName>
</protein>
<evidence type="ECO:0000313" key="2">
    <source>
        <dbReference type="Proteomes" id="UP000190965"/>
    </source>
</evidence>
<evidence type="ECO:0000313" key="1">
    <source>
        <dbReference type="EMBL" id="OPA85260.1"/>
    </source>
</evidence>
<dbReference type="RefSeq" id="WP_078742947.1">
    <property type="nucleotide sequence ID" value="NZ_MSDF01000054.1"/>
</dbReference>
<accession>A0A1T2XZL9</accession>
<sequence length="208" mass="22883">MAKIATALTPVKLFGALVIGAGAFVAYLYAGGASADSTRAKCVQCQASDSADATKWIKNGTYRLDAVTLTDDEKELEVDPDSLRKMTRIKPPLLSASENDALVEKAIRAIDNFGEKGDSTVLENQWPQLTRRARYAYSLFLTDDQPMDCYNVYVRVGRNKYLVVVGRDLESGEFTERAGEGMLINRYGTEGKPEHLKAFEEIDAATGR</sequence>
<dbReference type="AlphaFoldDB" id="A0A1T2XZL9"/>